<evidence type="ECO:0000313" key="10">
    <source>
        <dbReference type="Proteomes" id="UP000256718"/>
    </source>
</evidence>
<reference evidence="6 9" key="2">
    <citation type="journal article" date="2016" name="Sci. Rep.">
        <title>Serotype IV Streptococcus agalactiae ST-452 has arisen from large genomic recombination events between CC23 and the hypervirulent CC17 lineages.</title>
        <authorList>
            <person name="Campisi E."/>
            <person name="Rinaudo C.D."/>
            <person name="Donati C."/>
            <person name="Barucco M."/>
            <person name="Torricelli G."/>
            <person name="Edwards M.S."/>
            <person name="Baker C.J."/>
            <person name="Margarit I."/>
            <person name="Rosini R."/>
        </authorList>
    </citation>
    <scope>NUCLEOTIDE SEQUENCE [LARGE SCALE GENOMIC DNA]</scope>
    <source>
        <strain evidence="6 9">CZ-PW-140</strain>
    </source>
</reference>
<evidence type="ECO:0000259" key="4">
    <source>
        <dbReference type="PROSITE" id="PS50893"/>
    </source>
</evidence>
<dbReference type="InterPro" id="IPR003593">
    <property type="entry name" value="AAA+_ATPase"/>
</dbReference>
<dbReference type="EMBL" id="LCVB01000035">
    <property type="protein sequence ID" value="KLJ27718.1"/>
    <property type="molecule type" value="Genomic_DNA"/>
</dbReference>
<reference evidence="7 10" key="3">
    <citation type="journal article" date="2018" name="Emerg. Microbes Infect.">
        <title>Phenotypic and molecular analysis of nontypeable Group B streptococci: identification of cps2a and hybrid cps2a/cps5 Group B streptococcal capsule gene clusters.</title>
        <authorList>
            <person name="Alhhazmi A."/>
            <person name="Tyrrell G.J."/>
        </authorList>
    </citation>
    <scope>NUCLEOTIDE SEQUENCE [LARGE SCALE GENOMIC DNA]</scope>
    <source>
        <strain evidence="7 10">PLGBS17</strain>
    </source>
</reference>
<comment type="caution">
    <text evidence="7">The sequence shown here is derived from an EMBL/GenBank/DDBJ whole genome shotgun (WGS) entry which is preliminary data.</text>
</comment>
<keyword evidence="3 7" id="KW-0067">ATP-binding</keyword>
<evidence type="ECO:0000256" key="2">
    <source>
        <dbReference type="ARBA" id="ARBA00022741"/>
    </source>
</evidence>
<accession>A0A0E1EQJ7</accession>
<evidence type="ECO:0000313" key="7">
    <source>
        <dbReference type="EMBL" id="RDY77726.1"/>
    </source>
</evidence>
<evidence type="ECO:0000256" key="1">
    <source>
        <dbReference type="ARBA" id="ARBA00022448"/>
    </source>
</evidence>
<evidence type="ECO:0000313" key="8">
    <source>
        <dbReference type="Proteomes" id="UP000035174"/>
    </source>
</evidence>
<dbReference type="GO" id="GO:0016887">
    <property type="term" value="F:ATP hydrolysis activity"/>
    <property type="evidence" value="ECO:0007669"/>
    <property type="project" value="InterPro"/>
</dbReference>
<name>A0A0E1EQJ7_STRAG</name>
<proteinExistence type="predicted"/>
<dbReference type="AlphaFoldDB" id="A0A0E1EQJ7"/>
<dbReference type="EMBL" id="MAWT01000008">
    <property type="protein sequence ID" value="OCM72306.1"/>
    <property type="molecule type" value="Genomic_DNA"/>
</dbReference>
<dbReference type="KEGG" id="sagg:EN73_09730"/>
<keyword evidence="1" id="KW-0813">Transport</keyword>
<dbReference type="Gene3D" id="3.40.50.300">
    <property type="entry name" value="P-loop containing nucleotide triphosphate hydrolases"/>
    <property type="match status" value="1"/>
</dbReference>
<evidence type="ECO:0000313" key="9">
    <source>
        <dbReference type="Proteomes" id="UP000093122"/>
    </source>
</evidence>
<dbReference type="EMBL" id="QHGZ01000219">
    <property type="protein sequence ID" value="RDY77726.1"/>
    <property type="molecule type" value="Genomic_DNA"/>
</dbReference>
<dbReference type="SUPFAM" id="SSF52540">
    <property type="entry name" value="P-loop containing nucleoside triphosphate hydrolases"/>
    <property type="match status" value="1"/>
</dbReference>
<dbReference type="Pfam" id="PF00005">
    <property type="entry name" value="ABC_tran"/>
    <property type="match status" value="1"/>
</dbReference>
<dbReference type="InterPro" id="IPR003439">
    <property type="entry name" value="ABC_transporter-like_ATP-bd"/>
</dbReference>
<organism evidence="7 10">
    <name type="scientific">Streptococcus agalactiae</name>
    <dbReference type="NCBI Taxonomy" id="1311"/>
    <lineage>
        <taxon>Bacteria</taxon>
        <taxon>Bacillati</taxon>
        <taxon>Bacillota</taxon>
        <taxon>Bacilli</taxon>
        <taxon>Lactobacillales</taxon>
        <taxon>Streptococcaceae</taxon>
        <taxon>Streptococcus</taxon>
    </lineage>
</organism>
<feature type="domain" description="ABC transporter" evidence="4">
    <location>
        <begin position="4"/>
        <end position="229"/>
    </location>
</feature>
<dbReference type="InterPro" id="IPR027417">
    <property type="entry name" value="P-loop_NTPase"/>
</dbReference>
<gene>
    <name evidence="6" type="ORF">AX245_00200</name>
    <name evidence="7" type="ORF">C4618_10985</name>
    <name evidence="5" type="ORF">WA45_10050</name>
</gene>
<dbReference type="PANTHER" id="PTHR42939:SF1">
    <property type="entry name" value="ABC TRANSPORTER ATP-BINDING PROTEIN ALBC-RELATED"/>
    <property type="match status" value="1"/>
</dbReference>
<dbReference type="GO" id="GO:0005524">
    <property type="term" value="F:ATP binding"/>
    <property type="evidence" value="ECO:0007669"/>
    <property type="project" value="UniProtKB-KW"/>
</dbReference>
<dbReference type="CDD" id="cd03230">
    <property type="entry name" value="ABC_DR_subfamily_A"/>
    <property type="match status" value="1"/>
</dbReference>
<evidence type="ECO:0000313" key="5">
    <source>
        <dbReference type="EMBL" id="KLJ27718.1"/>
    </source>
</evidence>
<dbReference type="PROSITE" id="PS50893">
    <property type="entry name" value="ABC_TRANSPORTER_2"/>
    <property type="match status" value="1"/>
</dbReference>
<dbReference type="GeneID" id="66886776"/>
<protein>
    <submittedName>
        <fullName evidence="7">ABC transporter ATP-binding protein</fullName>
    </submittedName>
</protein>
<dbReference type="OMA" id="NGCFNIN"/>
<evidence type="ECO:0000313" key="6">
    <source>
        <dbReference type="EMBL" id="OCM72306.1"/>
    </source>
</evidence>
<dbReference type="SMART" id="SM00382">
    <property type="entry name" value="AAA"/>
    <property type="match status" value="1"/>
</dbReference>
<dbReference type="PANTHER" id="PTHR42939">
    <property type="entry name" value="ABC TRANSPORTER ATP-BINDING PROTEIN ALBC-RELATED"/>
    <property type="match status" value="1"/>
</dbReference>
<keyword evidence="2" id="KW-0547">Nucleotide-binding</keyword>
<dbReference type="Proteomes" id="UP000256718">
    <property type="component" value="Unassembled WGS sequence"/>
</dbReference>
<reference evidence="5 8" key="1">
    <citation type="journal article" date="2015" name="PLoS ONE">
        <title>Genomic analysis reveals the molecular basis for capsule loss in the group B streptococcus population.</title>
        <authorList>
            <consortium name="DEVANI Consortium"/>
            <person name="Rosini R."/>
            <person name="Campisi E."/>
            <person name="De Chiara M."/>
            <person name="Tettelin H."/>
            <person name="Rinaudo D."/>
            <person name="Toniolo C."/>
            <person name="Metruccio M."/>
            <person name="Guidotti S."/>
            <person name="Sorensen U.B."/>
            <person name="Kilian M."/>
            <person name="Ramirez M."/>
            <person name="Janulczyk R."/>
            <person name="Donati C."/>
            <person name="Grandi G."/>
            <person name="Margarit I."/>
        </authorList>
    </citation>
    <scope>NUCLEOTIDE SEQUENCE [LARGE SCALE GENOMIC DNA]</scope>
    <source>
        <strain evidence="5 8">ES-PW-063</strain>
    </source>
</reference>
<dbReference type="InterPro" id="IPR051782">
    <property type="entry name" value="ABC_Transporter_VariousFunc"/>
</dbReference>
<dbReference type="Proteomes" id="UP000093122">
    <property type="component" value="Unassembled WGS sequence"/>
</dbReference>
<evidence type="ECO:0000256" key="3">
    <source>
        <dbReference type="ARBA" id="ARBA00022840"/>
    </source>
</evidence>
<dbReference type="Proteomes" id="UP000035174">
    <property type="component" value="Unassembled WGS sequence"/>
</dbReference>
<dbReference type="RefSeq" id="WP_000644459.1">
    <property type="nucleotide sequence ID" value="NZ_AP018935.1"/>
</dbReference>
<sequence length="300" mass="33654">MKAISFQNVTKSFGPKKILNNVSFDLEENMIYGFVGPNGAGKTTTIKMILGLLKFDTGFITIFGKKVNFGRTDTNQLIGYLPDVPEYYDYMTALEYLDLCSGLARSKHKLSNKELLRSVGLDDNHQKIATYSRGMKQRLGLAQALVHDPKIIICDEPTSALDPKGRQDILDIISNLRGEKTVIFSTHILSDVEKICDHVLVLTKCGIYSLEELKGKKSEENYSVRILIKVTKSEAKVLSHNYQIEKKDNEYALTLKGSKMDNKADLLAGFYQDLVSLKISPSAIEVIDNSLEELYLEVTK</sequence>
<dbReference type="KEGG" id="sage:EN72_10670"/>